<protein>
    <recommendedName>
        <fullName evidence="4">Malonyl CoA-acyl carrier protein transacylase</fullName>
        <ecNumber evidence="4">2.3.1.39</ecNumber>
    </recommendedName>
</protein>
<evidence type="ECO:0000259" key="6">
    <source>
        <dbReference type="SMART" id="SM00827"/>
    </source>
</evidence>
<keyword evidence="1 4" id="KW-0808">Transferase</keyword>
<evidence type="ECO:0000256" key="5">
    <source>
        <dbReference type="PIRSR" id="PIRSR000446-1"/>
    </source>
</evidence>
<dbReference type="PIRSF" id="PIRSF000446">
    <property type="entry name" value="Mct"/>
    <property type="match status" value="1"/>
</dbReference>
<dbReference type="FunFam" id="3.30.70.250:FF:000001">
    <property type="entry name" value="Malonyl CoA-acyl carrier protein transacylase"/>
    <property type="match status" value="1"/>
</dbReference>
<dbReference type="SUPFAM" id="SSF55048">
    <property type="entry name" value="Probable ACP-binding domain of malonyl-CoA ACP transacylase"/>
    <property type="match status" value="1"/>
</dbReference>
<evidence type="ECO:0000256" key="1">
    <source>
        <dbReference type="ARBA" id="ARBA00022679"/>
    </source>
</evidence>
<dbReference type="Pfam" id="PF00698">
    <property type="entry name" value="Acyl_transf_1"/>
    <property type="match status" value="1"/>
</dbReference>
<dbReference type="GO" id="GO:0004314">
    <property type="term" value="F:[acyl-carrier-protein] S-malonyltransferase activity"/>
    <property type="evidence" value="ECO:0007669"/>
    <property type="project" value="UniProtKB-EC"/>
</dbReference>
<dbReference type="PATRIC" id="fig|742738.3.peg.966"/>
<evidence type="ECO:0000313" key="7">
    <source>
        <dbReference type="EMBL" id="KGF56521.1"/>
    </source>
</evidence>
<dbReference type="eggNOG" id="COG0331">
    <property type="taxonomic scope" value="Bacteria"/>
</dbReference>
<name>A0A096BBU1_FLAPL</name>
<dbReference type="Proteomes" id="UP000029585">
    <property type="component" value="Unassembled WGS sequence"/>
</dbReference>
<dbReference type="InterPro" id="IPR016035">
    <property type="entry name" value="Acyl_Trfase/lysoPLipase"/>
</dbReference>
<dbReference type="SUPFAM" id="SSF52151">
    <property type="entry name" value="FabD/lysophospholipase-like"/>
    <property type="match status" value="1"/>
</dbReference>
<gene>
    <name evidence="7" type="ORF">HMPREF9460_00935</name>
</gene>
<feature type="active site" evidence="5">
    <location>
        <position position="197"/>
    </location>
</feature>
<dbReference type="InterPro" id="IPR014043">
    <property type="entry name" value="Acyl_transferase_dom"/>
</dbReference>
<evidence type="ECO:0000313" key="8">
    <source>
        <dbReference type="Proteomes" id="UP000029585"/>
    </source>
</evidence>
<dbReference type="PANTHER" id="PTHR42681">
    <property type="entry name" value="MALONYL-COA-ACYL CARRIER PROTEIN TRANSACYLASE, MITOCHONDRIAL"/>
    <property type="match status" value="1"/>
</dbReference>
<dbReference type="SMART" id="SM00827">
    <property type="entry name" value="PKS_AT"/>
    <property type="match status" value="1"/>
</dbReference>
<dbReference type="HOGENOM" id="CLU_030558_0_1_9"/>
<dbReference type="GO" id="GO:0005829">
    <property type="term" value="C:cytosol"/>
    <property type="evidence" value="ECO:0007669"/>
    <property type="project" value="TreeGrafter"/>
</dbReference>
<dbReference type="EC" id="2.3.1.39" evidence="4"/>
<dbReference type="PANTHER" id="PTHR42681:SF1">
    <property type="entry name" value="MALONYL-COA-ACYL CARRIER PROTEIN TRANSACYLASE, MITOCHONDRIAL"/>
    <property type="match status" value="1"/>
</dbReference>
<feature type="domain" description="Malonyl-CoA:ACP transacylase (MAT)" evidence="6">
    <location>
        <begin position="6"/>
        <end position="308"/>
    </location>
</feature>
<dbReference type="GO" id="GO:0006633">
    <property type="term" value="P:fatty acid biosynthetic process"/>
    <property type="evidence" value="ECO:0007669"/>
    <property type="project" value="TreeGrafter"/>
</dbReference>
<accession>A0A096BBU1</accession>
<dbReference type="InterPro" id="IPR016036">
    <property type="entry name" value="Malonyl_transacylase_ACP-bd"/>
</dbReference>
<comment type="similarity">
    <text evidence="4">Belongs to the fabD family.</text>
</comment>
<dbReference type="EMBL" id="ADLO01000039">
    <property type="protein sequence ID" value="KGF56521.1"/>
    <property type="molecule type" value="Genomic_DNA"/>
</dbReference>
<evidence type="ECO:0000256" key="3">
    <source>
        <dbReference type="ARBA" id="ARBA00048462"/>
    </source>
</evidence>
<dbReference type="InterPro" id="IPR001227">
    <property type="entry name" value="Ac_transferase_dom_sf"/>
</dbReference>
<dbReference type="InterPro" id="IPR050858">
    <property type="entry name" value="Mal-CoA-ACP_Trans/PKS_FabD"/>
</dbReference>
<evidence type="ECO:0000256" key="2">
    <source>
        <dbReference type="ARBA" id="ARBA00023315"/>
    </source>
</evidence>
<dbReference type="InterPro" id="IPR024925">
    <property type="entry name" value="Malonyl_CoA-ACP_transAc"/>
</dbReference>
<sequence length="308" mass="32063">MSLAFLYAGQGSQHPGMGADLYEAHPAFRAVLDAAGVDFDLKTTMFTDPDGVLNLTEYTQPCMVAFAAGMTALLAERGIVPDYAAGLSLGEYSALQCAGVFTAPQAISLAAFRGKAMAAAAAGRPCGMTAVLGLDREKLQEACRQAAGAGVVEIANYNCPGQLVIGGEQAAVDKAAALAKELGAKRCLPLKVSGPFHTSLLAPAGDALREKFRETAFGAMRIPVLFNCLGREMGPEDTIPALLEKQVQTSVYMEDTIRRLAELGVDTIVEIGPGKALSGFVKKTAPAIKTYAVETCADLDALSAALKG</sequence>
<dbReference type="AlphaFoldDB" id="A0A096BBU1"/>
<dbReference type="Gene3D" id="3.40.366.10">
    <property type="entry name" value="Malonyl-Coenzyme A Acyl Carrier Protein, domain 2"/>
    <property type="match status" value="1"/>
</dbReference>
<comment type="caution">
    <text evidence="7">The sequence shown here is derived from an EMBL/GenBank/DDBJ whole genome shotgun (WGS) entry which is preliminary data.</text>
</comment>
<evidence type="ECO:0000256" key="4">
    <source>
        <dbReference type="PIRNR" id="PIRNR000446"/>
    </source>
</evidence>
<proteinExistence type="inferred from homology"/>
<keyword evidence="8" id="KW-1185">Reference proteome</keyword>
<feature type="active site" evidence="5">
    <location>
        <position position="88"/>
    </location>
</feature>
<keyword evidence="2 4" id="KW-0012">Acyltransferase</keyword>
<reference evidence="7 8" key="1">
    <citation type="submission" date="2011-08" db="EMBL/GenBank/DDBJ databases">
        <title>The Genome Sequence of Clostridium orbiscindens 1_3_50AFAA.</title>
        <authorList>
            <consortium name="The Broad Institute Genome Sequencing Platform"/>
            <person name="Earl A."/>
            <person name="Ward D."/>
            <person name="Feldgarden M."/>
            <person name="Gevers D."/>
            <person name="Daigneault M."/>
            <person name="Strauss J."/>
            <person name="Allen-Vercoe E."/>
            <person name="Young S.K."/>
            <person name="Zeng Q."/>
            <person name="Gargeya S."/>
            <person name="Fitzgerald M."/>
            <person name="Haas B."/>
            <person name="Abouelleil A."/>
            <person name="Alvarado L."/>
            <person name="Arachchi H.M."/>
            <person name="Berlin A."/>
            <person name="Brown A."/>
            <person name="Chapman S.B."/>
            <person name="Chen Z."/>
            <person name="Dunbar C."/>
            <person name="Freedman E."/>
            <person name="Gearin G."/>
            <person name="Gellesch M."/>
            <person name="Goldberg J."/>
            <person name="Griggs A."/>
            <person name="Gujja S."/>
            <person name="Heiman D."/>
            <person name="Howarth C."/>
            <person name="Larson L."/>
            <person name="Lui A."/>
            <person name="MacDonald P.J.P."/>
            <person name="Montmayeur A."/>
            <person name="Murphy C."/>
            <person name="Neiman D."/>
            <person name="Pearson M."/>
            <person name="Priest M."/>
            <person name="Roberts A."/>
            <person name="Saif S."/>
            <person name="Shea T."/>
            <person name="Shenoy N."/>
            <person name="Sisk P."/>
            <person name="Stolte C."/>
            <person name="Sykes S."/>
            <person name="Wortman J."/>
            <person name="Nusbaum C."/>
            <person name="Birren B."/>
        </authorList>
    </citation>
    <scope>NUCLEOTIDE SEQUENCE [LARGE SCALE GENOMIC DNA]</scope>
    <source>
        <strain evidence="7 8">1_3_50AFAA</strain>
    </source>
</reference>
<organism evidence="7 8">
    <name type="scientific">Flavonifractor plautii 1_3_50AFAA</name>
    <dbReference type="NCBI Taxonomy" id="742738"/>
    <lineage>
        <taxon>Bacteria</taxon>
        <taxon>Bacillati</taxon>
        <taxon>Bacillota</taxon>
        <taxon>Clostridia</taxon>
        <taxon>Eubacteriales</taxon>
        <taxon>Oscillospiraceae</taxon>
        <taxon>Flavonifractor</taxon>
    </lineage>
</organism>
<comment type="catalytic activity">
    <reaction evidence="3 4">
        <text>holo-[ACP] + malonyl-CoA = malonyl-[ACP] + CoA</text>
        <dbReference type="Rhea" id="RHEA:41792"/>
        <dbReference type="Rhea" id="RHEA-COMP:9623"/>
        <dbReference type="Rhea" id="RHEA-COMP:9685"/>
        <dbReference type="ChEBI" id="CHEBI:57287"/>
        <dbReference type="ChEBI" id="CHEBI:57384"/>
        <dbReference type="ChEBI" id="CHEBI:64479"/>
        <dbReference type="ChEBI" id="CHEBI:78449"/>
        <dbReference type="EC" id="2.3.1.39"/>
    </reaction>
</comment>
<dbReference type="RefSeq" id="WP_044939550.1">
    <property type="nucleotide sequence ID" value="NZ_KN174162.1"/>
</dbReference>
<dbReference type="Gene3D" id="3.30.70.250">
    <property type="entry name" value="Malonyl-CoA ACP transacylase, ACP-binding"/>
    <property type="match status" value="1"/>
</dbReference>